<accession>A0A6J5KKM4</accession>
<reference evidence="1" key="1">
    <citation type="submission" date="2020-04" db="EMBL/GenBank/DDBJ databases">
        <authorList>
            <person name="Chiriac C."/>
            <person name="Salcher M."/>
            <person name="Ghai R."/>
            <person name="Kavagutti S V."/>
        </authorList>
    </citation>
    <scope>NUCLEOTIDE SEQUENCE</scope>
</reference>
<proteinExistence type="predicted"/>
<protein>
    <submittedName>
        <fullName evidence="1">Uncharacterized protein</fullName>
    </submittedName>
</protein>
<organism evidence="1">
    <name type="scientific">uncultured Caudovirales phage</name>
    <dbReference type="NCBI Taxonomy" id="2100421"/>
    <lineage>
        <taxon>Viruses</taxon>
        <taxon>Duplodnaviria</taxon>
        <taxon>Heunggongvirae</taxon>
        <taxon>Uroviricota</taxon>
        <taxon>Caudoviricetes</taxon>
        <taxon>Peduoviridae</taxon>
        <taxon>Maltschvirus</taxon>
        <taxon>Maltschvirus maltsch</taxon>
    </lineage>
</organism>
<evidence type="ECO:0000313" key="1">
    <source>
        <dbReference type="EMBL" id="CAB4121622.1"/>
    </source>
</evidence>
<dbReference type="EMBL" id="LR796148">
    <property type="protein sequence ID" value="CAB4121622.1"/>
    <property type="molecule type" value="Genomic_DNA"/>
</dbReference>
<name>A0A6J5KKM4_9CAUD</name>
<gene>
    <name evidence="1" type="ORF">UFOVP21_10</name>
</gene>
<sequence length="56" mass="6439">MTEDQIKSRLEELKSQAKVMEGNLYAIQGAMQDCQYWLTQLESKDAPEEIHQPEGV</sequence>